<dbReference type="RefSeq" id="WP_173750058.1">
    <property type="nucleotide sequence ID" value="NZ_JAAITA010000023.1"/>
</dbReference>
<evidence type="ECO:0000313" key="7">
    <source>
        <dbReference type="EMBL" id="NSJ87128.1"/>
    </source>
</evidence>
<proteinExistence type="predicted"/>
<evidence type="ECO:0000256" key="3">
    <source>
        <dbReference type="ARBA" id="ARBA00022692"/>
    </source>
</evidence>
<evidence type="ECO:0000256" key="2">
    <source>
        <dbReference type="ARBA" id="ARBA00022475"/>
    </source>
</evidence>
<evidence type="ECO:0000256" key="5">
    <source>
        <dbReference type="ARBA" id="ARBA00023136"/>
    </source>
</evidence>
<feature type="transmembrane region" description="Helical" evidence="6">
    <location>
        <begin position="81"/>
        <end position="106"/>
    </location>
</feature>
<dbReference type="PANTHER" id="PTHR33931:SF2">
    <property type="entry name" value="HOLIN-LIKE PROTEIN CIDA"/>
    <property type="match status" value="1"/>
</dbReference>
<keyword evidence="2" id="KW-1003">Cell membrane</keyword>
<protein>
    <submittedName>
        <fullName evidence="7">CidA/LrgA family protein</fullName>
    </submittedName>
</protein>
<gene>
    <name evidence="7" type="ORF">G5A70_13310</name>
</gene>
<reference evidence="7 8" key="1">
    <citation type="journal article" date="2020" name="Cell Host Microbe">
        <title>Functional and Genomic Variation between Human-Derived Isolates of Lachnospiraceae Reveals Inter- and Intra-Species Diversity.</title>
        <authorList>
            <person name="Sorbara M.T."/>
            <person name="Littmann E.R."/>
            <person name="Fontana E."/>
            <person name="Moody T.U."/>
            <person name="Kohout C.E."/>
            <person name="Gjonbalaj M."/>
            <person name="Eaton V."/>
            <person name="Seok R."/>
            <person name="Leiner I.M."/>
            <person name="Pamer E.G."/>
        </authorList>
    </citation>
    <scope>NUCLEOTIDE SEQUENCE [LARGE SCALE GENOMIC DNA]</scope>
    <source>
        <strain evidence="7 8">MSK.15.26</strain>
    </source>
</reference>
<dbReference type="Proteomes" id="UP000822142">
    <property type="component" value="Unassembled WGS sequence"/>
</dbReference>
<comment type="caution">
    <text evidence="7">The sequence shown here is derived from an EMBL/GenBank/DDBJ whole genome shotgun (WGS) entry which is preliminary data.</text>
</comment>
<keyword evidence="3 6" id="KW-0812">Transmembrane</keyword>
<accession>A0ABX2IEK7</accession>
<comment type="subcellular location">
    <subcellularLocation>
        <location evidence="1">Cell membrane</location>
        <topology evidence="1">Multi-pass membrane protein</topology>
    </subcellularLocation>
</comment>
<dbReference type="PANTHER" id="PTHR33931">
    <property type="entry name" value="HOLIN-LIKE PROTEIN CIDA-RELATED"/>
    <property type="match status" value="1"/>
</dbReference>
<keyword evidence="5 6" id="KW-0472">Membrane</keyword>
<dbReference type="EMBL" id="JAAITA010000023">
    <property type="protein sequence ID" value="NSJ87128.1"/>
    <property type="molecule type" value="Genomic_DNA"/>
</dbReference>
<feature type="transmembrane region" description="Helical" evidence="6">
    <location>
        <begin position="31"/>
        <end position="49"/>
    </location>
</feature>
<dbReference type="Pfam" id="PF03788">
    <property type="entry name" value="LrgA"/>
    <property type="match status" value="1"/>
</dbReference>
<sequence length="116" mass="12624">MKFLKQFSVILLLSFLGELLRRLIPLPIPASVYGLVLMLTALGTGILKIHQVKEAAGFLIEIMPVMFIPAGVGLLEAQDALLPVWIPVVVITVVTTVFVMAVTGQVTQVMIRKGKK</sequence>
<evidence type="ECO:0000313" key="8">
    <source>
        <dbReference type="Proteomes" id="UP000822142"/>
    </source>
</evidence>
<evidence type="ECO:0000256" key="4">
    <source>
        <dbReference type="ARBA" id="ARBA00022989"/>
    </source>
</evidence>
<keyword evidence="4 6" id="KW-1133">Transmembrane helix</keyword>
<evidence type="ECO:0000256" key="6">
    <source>
        <dbReference type="SAM" id="Phobius"/>
    </source>
</evidence>
<name>A0ABX2IEK7_BLAHA</name>
<organism evidence="7 8">
    <name type="scientific">Blautia hansenii</name>
    <name type="common">Ruminococcus hansenii</name>
    <dbReference type="NCBI Taxonomy" id="1322"/>
    <lineage>
        <taxon>Bacteria</taxon>
        <taxon>Bacillati</taxon>
        <taxon>Bacillota</taxon>
        <taxon>Clostridia</taxon>
        <taxon>Lachnospirales</taxon>
        <taxon>Lachnospiraceae</taxon>
        <taxon>Blautia</taxon>
    </lineage>
</organism>
<feature type="transmembrane region" description="Helical" evidence="6">
    <location>
        <begin position="56"/>
        <end position="75"/>
    </location>
</feature>
<evidence type="ECO:0000256" key="1">
    <source>
        <dbReference type="ARBA" id="ARBA00004651"/>
    </source>
</evidence>
<dbReference type="InterPro" id="IPR005538">
    <property type="entry name" value="LrgA/CidA"/>
</dbReference>
<keyword evidence="8" id="KW-1185">Reference proteome</keyword>